<protein>
    <submittedName>
        <fullName evidence="1">Uncharacterized protein</fullName>
    </submittedName>
</protein>
<name>A0A6A6C8I4_ZASCE</name>
<dbReference type="EMBL" id="ML993609">
    <property type="protein sequence ID" value="KAF2163345.1"/>
    <property type="molecule type" value="Genomic_DNA"/>
</dbReference>
<proteinExistence type="predicted"/>
<gene>
    <name evidence="1" type="ORF">M409DRAFT_57627</name>
</gene>
<dbReference type="RefSeq" id="XP_033664234.1">
    <property type="nucleotide sequence ID" value="XM_033813683.1"/>
</dbReference>
<sequence>MSATVGINHSHKHKAFRDKYKFATVVGDPHKTEKDDGTEDPHHITLNFSKTANGKGDTAAAHYYPDIHTIKFFRADLEDIVLTKAQIAEAEAEVAANPMVFEDRKKGIPVVWHEGEWVRAA</sequence>
<organism evidence="1 2">
    <name type="scientific">Zasmidium cellare ATCC 36951</name>
    <dbReference type="NCBI Taxonomy" id="1080233"/>
    <lineage>
        <taxon>Eukaryota</taxon>
        <taxon>Fungi</taxon>
        <taxon>Dikarya</taxon>
        <taxon>Ascomycota</taxon>
        <taxon>Pezizomycotina</taxon>
        <taxon>Dothideomycetes</taxon>
        <taxon>Dothideomycetidae</taxon>
        <taxon>Mycosphaerellales</taxon>
        <taxon>Mycosphaerellaceae</taxon>
        <taxon>Zasmidium</taxon>
    </lineage>
</organism>
<evidence type="ECO:0000313" key="1">
    <source>
        <dbReference type="EMBL" id="KAF2163345.1"/>
    </source>
</evidence>
<dbReference type="AlphaFoldDB" id="A0A6A6C8I4"/>
<keyword evidence="2" id="KW-1185">Reference proteome</keyword>
<dbReference type="GeneID" id="54566955"/>
<evidence type="ECO:0000313" key="2">
    <source>
        <dbReference type="Proteomes" id="UP000799537"/>
    </source>
</evidence>
<reference evidence="1" key="1">
    <citation type="journal article" date="2020" name="Stud. Mycol.">
        <title>101 Dothideomycetes genomes: a test case for predicting lifestyles and emergence of pathogens.</title>
        <authorList>
            <person name="Haridas S."/>
            <person name="Albert R."/>
            <person name="Binder M."/>
            <person name="Bloem J."/>
            <person name="Labutti K."/>
            <person name="Salamov A."/>
            <person name="Andreopoulos B."/>
            <person name="Baker S."/>
            <person name="Barry K."/>
            <person name="Bills G."/>
            <person name="Bluhm B."/>
            <person name="Cannon C."/>
            <person name="Castanera R."/>
            <person name="Culley D."/>
            <person name="Daum C."/>
            <person name="Ezra D."/>
            <person name="Gonzalez J."/>
            <person name="Henrissat B."/>
            <person name="Kuo A."/>
            <person name="Liang C."/>
            <person name="Lipzen A."/>
            <person name="Lutzoni F."/>
            <person name="Magnuson J."/>
            <person name="Mondo S."/>
            <person name="Nolan M."/>
            <person name="Ohm R."/>
            <person name="Pangilinan J."/>
            <person name="Park H.-J."/>
            <person name="Ramirez L."/>
            <person name="Alfaro M."/>
            <person name="Sun H."/>
            <person name="Tritt A."/>
            <person name="Yoshinaga Y."/>
            <person name="Zwiers L.-H."/>
            <person name="Turgeon B."/>
            <person name="Goodwin S."/>
            <person name="Spatafora J."/>
            <person name="Crous P."/>
            <person name="Grigoriev I."/>
        </authorList>
    </citation>
    <scope>NUCLEOTIDE SEQUENCE</scope>
    <source>
        <strain evidence="1">ATCC 36951</strain>
    </source>
</reference>
<accession>A0A6A6C8I4</accession>
<dbReference type="Proteomes" id="UP000799537">
    <property type="component" value="Unassembled WGS sequence"/>
</dbReference>